<gene>
    <name evidence="1" type="ORF">SKTS_24100</name>
</gene>
<protein>
    <recommendedName>
        <fullName evidence="3">Fungal lipase-like domain-containing protein</fullName>
    </recommendedName>
</protein>
<dbReference type="Proteomes" id="UP000502260">
    <property type="component" value="Chromosome"/>
</dbReference>
<dbReference type="AlphaFoldDB" id="A0A6F8VCX3"/>
<dbReference type="SUPFAM" id="SSF53474">
    <property type="entry name" value="alpha/beta-Hydrolases"/>
    <property type="match status" value="1"/>
</dbReference>
<dbReference type="KEGG" id="slac:SKTS_24100"/>
<evidence type="ECO:0008006" key="3">
    <source>
        <dbReference type="Google" id="ProtNLM"/>
    </source>
</evidence>
<organism evidence="1 2">
    <name type="scientific">Sulfurimicrobium lacus</name>
    <dbReference type="NCBI Taxonomy" id="2715678"/>
    <lineage>
        <taxon>Bacteria</taxon>
        <taxon>Pseudomonadati</taxon>
        <taxon>Pseudomonadota</taxon>
        <taxon>Betaproteobacteria</taxon>
        <taxon>Nitrosomonadales</taxon>
        <taxon>Sulfuricellaceae</taxon>
        <taxon>Sulfurimicrobium</taxon>
    </lineage>
</organism>
<name>A0A6F8VCX3_9PROT</name>
<sequence>MTTPSIAEYLKYAELQMAAEALYGFDATKPNANLTPGDKFNQTLTPAILTTGNRHASKFTAAEAADFASKWVVVEHESNTTTGFSGTLFKNKDTNELVLSIRSTEFIDDAARDNEATNKLEIAGTGWAFGQLDDMKRWYDTLKSSGKISGPLTVTGYSLGGHLTTALDMMYNSDISRVINFNGAGVGIIGDGSLSTTVQSLPSMLDRFHGLRDDARSVLQSAAGRSAYDAVKAALTTKGGVPDSSLYSFVEGMKPVSPADTMNADTQADYTLLHDALDRAISVAKEGDRAPSLSAGLTEEGAPANPARIPHQDIAAEQLDYQMAALATSAEYHTKPLSLLRSN</sequence>
<dbReference type="EMBL" id="AP022853">
    <property type="protein sequence ID" value="BCB27524.1"/>
    <property type="molecule type" value="Genomic_DNA"/>
</dbReference>
<keyword evidence="2" id="KW-1185">Reference proteome</keyword>
<dbReference type="Gene3D" id="3.40.50.1820">
    <property type="entry name" value="alpha/beta hydrolase"/>
    <property type="match status" value="1"/>
</dbReference>
<dbReference type="InterPro" id="IPR029058">
    <property type="entry name" value="AB_hydrolase_fold"/>
</dbReference>
<evidence type="ECO:0000313" key="2">
    <source>
        <dbReference type="Proteomes" id="UP000502260"/>
    </source>
</evidence>
<reference evidence="2" key="1">
    <citation type="submission" date="2020-03" db="EMBL/GenBank/DDBJ databases">
        <title>Complete genome sequence of sulfur-oxidizing bacterium skT11.</title>
        <authorList>
            <person name="Kanda M."/>
            <person name="Kojima H."/>
            <person name="Fukui M."/>
        </authorList>
    </citation>
    <scope>NUCLEOTIDE SEQUENCE [LARGE SCALE GENOMIC DNA]</scope>
    <source>
        <strain evidence="2">skT11</strain>
    </source>
</reference>
<accession>A0A6F8VCX3</accession>
<dbReference type="RefSeq" id="WP_173065299.1">
    <property type="nucleotide sequence ID" value="NZ_AP022853.1"/>
</dbReference>
<proteinExistence type="predicted"/>
<evidence type="ECO:0000313" key="1">
    <source>
        <dbReference type="EMBL" id="BCB27524.1"/>
    </source>
</evidence>